<dbReference type="RefSeq" id="XP_033667193.1">
    <property type="nucleotide sequence ID" value="XM_033817083.1"/>
</dbReference>
<evidence type="ECO:0000256" key="3">
    <source>
        <dbReference type="ARBA" id="ARBA00023002"/>
    </source>
</evidence>
<dbReference type="InterPro" id="IPR036291">
    <property type="entry name" value="NAD(P)-bd_dom_sf"/>
</dbReference>
<reference evidence="4" key="1">
    <citation type="journal article" date="2020" name="Stud. Mycol.">
        <title>101 Dothideomycetes genomes: a test case for predicting lifestyles and emergence of pathogens.</title>
        <authorList>
            <person name="Haridas S."/>
            <person name="Albert R."/>
            <person name="Binder M."/>
            <person name="Bloem J."/>
            <person name="Labutti K."/>
            <person name="Salamov A."/>
            <person name="Andreopoulos B."/>
            <person name="Baker S."/>
            <person name="Barry K."/>
            <person name="Bills G."/>
            <person name="Bluhm B."/>
            <person name="Cannon C."/>
            <person name="Castanera R."/>
            <person name="Culley D."/>
            <person name="Daum C."/>
            <person name="Ezra D."/>
            <person name="Gonzalez J."/>
            <person name="Henrissat B."/>
            <person name="Kuo A."/>
            <person name="Liang C."/>
            <person name="Lipzen A."/>
            <person name="Lutzoni F."/>
            <person name="Magnuson J."/>
            <person name="Mondo S."/>
            <person name="Nolan M."/>
            <person name="Ohm R."/>
            <person name="Pangilinan J."/>
            <person name="Park H.-J."/>
            <person name="Ramirez L."/>
            <person name="Alfaro M."/>
            <person name="Sun H."/>
            <person name="Tritt A."/>
            <person name="Yoshinaga Y."/>
            <person name="Zwiers L.-H."/>
            <person name="Turgeon B."/>
            <person name="Goodwin S."/>
            <person name="Spatafora J."/>
            <person name="Crous P."/>
            <person name="Grigoriev I."/>
        </authorList>
    </citation>
    <scope>NUCLEOTIDE SEQUENCE</scope>
    <source>
        <strain evidence="4">ATCC 36951</strain>
    </source>
</reference>
<sequence>MPPLSEIASMVAGQIFTTVPVPAADFSGKTIIVTGANSGLGLEACKHLVRLNVFHLILACRDLDKAAVAKEQILASLPPDHPNTTTISIHHLDLSSFSSVTAFATDCITTLPRLDALIANAGIEVKHFSLAEGYEQTLTVNVLSTFLLGLLLLLPKLQQTGEEHNTETYFSVVGSAIQIFAPYNQLSQPNLFAALSDESKADMLNRYYLSKLLCTLCVQAVARRTQHLNHVIINCVSPGFCDTGLYSHFSPPLYTRVLLRVIGSSAEEGSRCLVWGVLGGRGSHGGFMSEGVVKEGGKWMGSEEGVKVRERVWREVVGVLEGVRPGVGEGLGK</sequence>
<name>A0A6A6CGJ2_ZASCE</name>
<dbReference type="InterPro" id="IPR002347">
    <property type="entry name" value="SDR_fam"/>
</dbReference>
<proteinExistence type="inferred from homology"/>
<keyword evidence="3" id="KW-0560">Oxidoreductase</keyword>
<dbReference type="SUPFAM" id="SSF51735">
    <property type="entry name" value="NAD(P)-binding Rossmann-fold domains"/>
    <property type="match status" value="1"/>
</dbReference>
<dbReference type="PANTHER" id="PTHR24320">
    <property type="entry name" value="RETINOL DEHYDROGENASE"/>
    <property type="match status" value="1"/>
</dbReference>
<dbReference type="Proteomes" id="UP000799537">
    <property type="component" value="Unassembled WGS sequence"/>
</dbReference>
<dbReference type="Gene3D" id="3.40.50.720">
    <property type="entry name" value="NAD(P)-binding Rossmann-like Domain"/>
    <property type="match status" value="1"/>
</dbReference>
<dbReference type="GO" id="GO:0016491">
    <property type="term" value="F:oxidoreductase activity"/>
    <property type="evidence" value="ECO:0007669"/>
    <property type="project" value="UniProtKB-KW"/>
</dbReference>
<evidence type="ECO:0008006" key="6">
    <source>
        <dbReference type="Google" id="ProtNLM"/>
    </source>
</evidence>
<dbReference type="PRINTS" id="PR00081">
    <property type="entry name" value="GDHRDH"/>
</dbReference>
<dbReference type="AlphaFoldDB" id="A0A6A6CGJ2"/>
<evidence type="ECO:0000256" key="2">
    <source>
        <dbReference type="ARBA" id="ARBA00022857"/>
    </source>
</evidence>
<dbReference type="PANTHER" id="PTHR24320:SF252">
    <property type="entry name" value="DEHYDROGENASE_REDUCTASE FAMILY PROTEIN, PUTATIVE (AFU_ORTHOLOGUE AFUA_3G08550)-RELATED"/>
    <property type="match status" value="1"/>
</dbReference>
<comment type="similarity">
    <text evidence="1">Belongs to the short-chain dehydrogenases/reductases (SDR) family.</text>
</comment>
<keyword evidence="5" id="KW-1185">Reference proteome</keyword>
<evidence type="ECO:0000256" key="1">
    <source>
        <dbReference type="ARBA" id="ARBA00006484"/>
    </source>
</evidence>
<protein>
    <recommendedName>
        <fullName evidence="6">Ketoreductase (KR) domain-containing protein</fullName>
    </recommendedName>
</protein>
<dbReference type="Pfam" id="PF00106">
    <property type="entry name" value="adh_short"/>
    <property type="match status" value="1"/>
</dbReference>
<organism evidence="4 5">
    <name type="scientific">Zasmidium cellare ATCC 36951</name>
    <dbReference type="NCBI Taxonomy" id="1080233"/>
    <lineage>
        <taxon>Eukaryota</taxon>
        <taxon>Fungi</taxon>
        <taxon>Dikarya</taxon>
        <taxon>Ascomycota</taxon>
        <taxon>Pezizomycotina</taxon>
        <taxon>Dothideomycetes</taxon>
        <taxon>Dothideomycetidae</taxon>
        <taxon>Mycosphaerellales</taxon>
        <taxon>Mycosphaerellaceae</taxon>
        <taxon>Zasmidium</taxon>
    </lineage>
</organism>
<evidence type="ECO:0000313" key="4">
    <source>
        <dbReference type="EMBL" id="KAF2166304.1"/>
    </source>
</evidence>
<dbReference type="OrthoDB" id="542013at2759"/>
<keyword evidence="2" id="KW-0521">NADP</keyword>
<accession>A0A6A6CGJ2</accession>
<evidence type="ECO:0000313" key="5">
    <source>
        <dbReference type="Proteomes" id="UP000799537"/>
    </source>
</evidence>
<dbReference type="GeneID" id="54570355"/>
<dbReference type="EMBL" id="ML993597">
    <property type="protein sequence ID" value="KAF2166304.1"/>
    <property type="molecule type" value="Genomic_DNA"/>
</dbReference>
<gene>
    <name evidence="4" type="ORF">M409DRAFT_66767</name>
</gene>